<keyword evidence="2 6" id="KW-0812">Transmembrane</keyword>
<accession>A0A418NRV7</accession>
<evidence type="ECO:0000256" key="6">
    <source>
        <dbReference type="SAM" id="Phobius"/>
    </source>
</evidence>
<organism evidence="8 9">
    <name type="scientific">Aurantiacibacter zhengii</name>
    <dbReference type="NCBI Taxonomy" id="2307003"/>
    <lineage>
        <taxon>Bacteria</taxon>
        <taxon>Pseudomonadati</taxon>
        <taxon>Pseudomonadota</taxon>
        <taxon>Alphaproteobacteria</taxon>
        <taxon>Sphingomonadales</taxon>
        <taxon>Erythrobacteraceae</taxon>
        <taxon>Aurantiacibacter</taxon>
    </lineage>
</organism>
<feature type="transmembrane region" description="Helical" evidence="6">
    <location>
        <begin position="21"/>
        <end position="39"/>
    </location>
</feature>
<dbReference type="PANTHER" id="PTHR37422">
    <property type="entry name" value="TEICHURONIC ACID BIOSYNTHESIS PROTEIN TUAE"/>
    <property type="match status" value="1"/>
</dbReference>
<evidence type="ECO:0000256" key="3">
    <source>
        <dbReference type="ARBA" id="ARBA00022989"/>
    </source>
</evidence>
<name>A0A418NRV7_9SPHN</name>
<evidence type="ECO:0000256" key="1">
    <source>
        <dbReference type="ARBA" id="ARBA00004141"/>
    </source>
</evidence>
<comment type="subcellular location">
    <subcellularLocation>
        <location evidence="1">Membrane</location>
        <topology evidence="1">Multi-pass membrane protein</topology>
    </subcellularLocation>
</comment>
<reference evidence="8 9" key="1">
    <citation type="submission" date="2018-08" db="EMBL/GenBank/DDBJ databases">
        <title>Erythrobacter zhengii sp.nov., a bacterium isolated from deep-sea sediment.</title>
        <authorList>
            <person name="Fang C."/>
            <person name="Wu Y.-H."/>
            <person name="Sun C."/>
            <person name="Wang H."/>
            <person name="Cheng H."/>
            <person name="Meng F.-X."/>
            <person name="Wang C.-S."/>
            <person name="Xu X.-W."/>
        </authorList>
    </citation>
    <scope>NUCLEOTIDE SEQUENCE [LARGE SCALE GENOMIC DNA]</scope>
    <source>
        <strain evidence="8 9">V18</strain>
    </source>
</reference>
<feature type="transmembrane region" description="Helical" evidence="6">
    <location>
        <begin position="199"/>
        <end position="230"/>
    </location>
</feature>
<evidence type="ECO:0000313" key="9">
    <source>
        <dbReference type="Proteomes" id="UP000286576"/>
    </source>
</evidence>
<dbReference type="Proteomes" id="UP000286576">
    <property type="component" value="Unassembled WGS sequence"/>
</dbReference>
<feature type="transmembrane region" description="Helical" evidence="6">
    <location>
        <begin position="236"/>
        <end position="263"/>
    </location>
</feature>
<sequence>MRDCHRPPEGPLMRLTKIVDYALWALVMLTLARTTVLVRQRDTSDFDTVDFSATFAIVVIASILVALVLHPRGRNTLMQLRESSALILLIFLIYGAASAMWSDFSTFVLFRAGEVLAVMGALFVLMEGYKNWQNAERAMLVVLMVATLMGVAQRVILAGISVEGLHTNIYTVTAGMGFLYALGESLRADPQRRRRLRRWAAAFAFFVVIGTSAGSNIAVAAGMLILLPFLSRSKLVIIPAALACMAVIVIMGTSEDVVSVTLLSGRSLEDVQTMTGRTNLWTAYWNAFLEKPILGHGFAIVARLGDQFGTVATTNAHNGFIDALAGLGVLGFLTMLIYSIKLVTEALRASRAQIAGGLGCLAAFVMMLVNNNSKSILGGSYDPVVVGVFAMLAFFHIFTLRAMQAQERDNRNAPPAVPEPAGGATAAHP</sequence>
<dbReference type="GO" id="GO:0016874">
    <property type="term" value="F:ligase activity"/>
    <property type="evidence" value="ECO:0007669"/>
    <property type="project" value="UniProtKB-KW"/>
</dbReference>
<evidence type="ECO:0000313" key="8">
    <source>
        <dbReference type="EMBL" id="RIV85889.1"/>
    </source>
</evidence>
<feature type="domain" description="O-antigen ligase-related" evidence="7">
    <location>
        <begin position="201"/>
        <end position="335"/>
    </location>
</feature>
<feature type="transmembrane region" description="Helical" evidence="6">
    <location>
        <begin position="284"/>
        <end position="305"/>
    </location>
</feature>
<feature type="transmembrane region" description="Helical" evidence="6">
    <location>
        <begin position="352"/>
        <end position="369"/>
    </location>
</feature>
<evidence type="ECO:0000256" key="5">
    <source>
        <dbReference type="SAM" id="MobiDB-lite"/>
    </source>
</evidence>
<feature type="transmembrane region" description="Helical" evidence="6">
    <location>
        <begin position="169"/>
        <end position="187"/>
    </location>
</feature>
<dbReference type="EMBL" id="QXFL01000004">
    <property type="protein sequence ID" value="RIV85889.1"/>
    <property type="molecule type" value="Genomic_DNA"/>
</dbReference>
<gene>
    <name evidence="8" type="ORF">D2V07_11310</name>
</gene>
<keyword evidence="8" id="KW-0436">Ligase</keyword>
<dbReference type="AlphaFoldDB" id="A0A418NRV7"/>
<feature type="transmembrane region" description="Helical" evidence="6">
    <location>
        <begin position="381"/>
        <end position="400"/>
    </location>
</feature>
<feature type="transmembrane region" description="Helical" evidence="6">
    <location>
        <begin position="51"/>
        <end position="71"/>
    </location>
</feature>
<dbReference type="InterPro" id="IPR051533">
    <property type="entry name" value="WaaL-like"/>
</dbReference>
<protein>
    <submittedName>
        <fullName evidence="8">O-antigen ligase family protein</fullName>
    </submittedName>
</protein>
<dbReference type="PANTHER" id="PTHR37422:SF13">
    <property type="entry name" value="LIPOPOLYSACCHARIDE BIOSYNTHESIS PROTEIN PA4999-RELATED"/>
    <property type="match status" value="1"/>
</dbReference>
<dbReference type="GO" id="GO:0016020">
    <property type="term" value="C:membrane"/>
    <property type="evidence" value="ECO:0007669"/>
    <property type="project" value="UniProtKB-SubCell"/>
</dbReference>
<comment type="caution">
    <text evidence="8">The sequence shown here is derived from an EMBL/GenBank/DDBJ whole genome shotgun (WGS) entry which is preliminary data.</text>
</comment>
<feature type="transmembrane region" description="Helical" evidence="6">
    <location>
        <begin position="320"/>
        <end position="340"/>
    </location>
</feature>
<keyword evidence="9" id="KW-1185">Reference proteome</keyword>
<proteinExistence type="predicted"/>
<feature type="transmembrane region" description="Helical" evidence="6">
    <location>
        <begin position="138"/>
        <end position="157"/>
    </location>
</feature>
<evidence type="ECO:0000256" key="4">
    <source>
        <dbReference type="ARBA" id="ARBA00023136"/>
    </source>
</evidence>
<feature type="compositionally biased region" description="Low complexity" evidence="5">
    <location>
        <begin position="419"/>
        <end position="429"/>
    </location>
</feature>
<evidence type="ECO:0000259" key="7">
    <source>
        <dbReference type="Pfam" id="PF04932"/>
    </source>
</evidence>
<dbReference type="Pfam" id="PF04932">
    <property type="entry name" value="Wzy_C"/>
    <property type="match status" value="1"/>
</dbReference>
<feature type="region of interest" description="Disordered" evidence="5">
    <location>
        <begin position="409"/>
        <end position="429"/>
    </location>
</feature>
<dbReference type="InterPro" id="IPR007016">
    <property type="entry name" value="O-antigen_ligase-rel_domated"/>
</dbReference>
<evidence type="ECO:0000256" key="2">
    <source>
        <dbReference type="ARBA" id="ARBA00022692"/>
    </source>
</evidence>
<keyword evidence="4 6" id="KW-0472">Membrane</keyword>
<keyword evidence="3 6" id="KW-1133">Transmembrane helix</keyword>
<feature type="transmembrane region" description="Helical" evidence="6">
    <location>
        <begin position="83"/>
        <end position="101"/>
    </location>
</feature>
<feature type="transmembrane region" description="Helical" evidence="6">
    <location>
        <begin position="107"/>
        <end position="126"/>
    </location>
</feature>